<gene>
    <name evidence="2" type="ORF">FB388_5153</name>
</gene>
<comment type="caution">
    <text evidence="2">The sequence shown here is derived from an EMBL/GenBank/DDBJ whole genome shotgun (WGS) entry which is preliminary data.</text>
</comment>
<dbReference type="RefSeq" id="WP_142104676.1">
    <property type="nucleotide sequence ID" value="NZ_VFPH01000002.1"/>
</dbReference>
<name>A0A543FW07_9PSEU</name>
<sequence length="227" mass="24332">MDIGVLGATGVIGGRVVTEALDRGHRVTAFTRSATRIPTARGAVRWAVTDPRDPARLATDVAGLDVLVNATNAGNDVPETIANADALPATARALLAAMETIPRLRLVVIGGAGSLEVEPGRRVVDLDGFAENLPESLGVPADYVRVVRAHVEALDLYRLSDRNWTYVSPSAALVQPGERTRRFRLGGDQLLVREDGTSDISADDLAVAVLDEIELPRFVQRRFTVGY</sequence>
<feature type="domain" description="NAD(P)-binding" evidence="1">
    <location>
        <begin position="7"/>
        <end position="213"/>
    </location>
</feature>
<organism evidence="2 3">
    <name type="scientific">Pseudonocardia cypriaca</name>
    <dbReference type="NCBI Taxonomy" id="882449"/>
    <lineage>
        <taxon>Bacteria</taxon>
        <taxon>Bacillati</taxon>
        <taxon>Actinomycetota</taxon>
        <taxon>Actinomycetes</taxon>
        <taxon>Pseudonocardiales</taxon>
        <taxon>Pseudonocardiaceae</taxon>
        <taxon>Pseudonocardia</taxon>
    </lineage>
</organism>
<protein>
    <recommendedName>
        <fullName evidence="1">NAD(P)-binding domain-containing protein</fullName>
    </recommendedName>
</protein>
<accession>A0A543FW07</accession>
<dbReference type="OrthoDB" id="3191258at2"/>
<dbReference type="InterPro" id="IPR016040">
    <property type="entry name" value="NAD(P)-bd_dom"/>
</dbReference>
<dbReference type="EMBL" id="VFPH01000002">
    <property type="protein sequence ID" value="TQM37934.1"/>
    <property type="molecule type" value="Genomic_DNA"/>
</dbReference>
<dbReference type="PANTHER" id="PTHR43355">
    <property type="entry name" value="FLAVIN REDUCTASE (NADPH)"/>
    <property type="match status" value="1"/>
</dbReference>
<dbReference type="InterPro" id="IPR036291">
    <property type="entry name" value="NAD(P)-bd_dom_sf"/>
</dbReference>
<dbReference type="Pfam" id="PF13460">
    <property type="entry name" value="NAD_binding_10"/>
    <property type="match status" value="1"/>
</dbReference>
<dbReference type="GO" id="GO:0016646">
    <property type="term" value="F:oxidoreductase activity, acting on the CH-NH group of donors, NAD or NADP as acceptor"/>
    <property type="evidence" value="ECO:0007669"/>
    <property type="project" value="TreeGrafter"/>
</dbReference>
<dbReference type="Gene3D" id="3.40.50.720">
    <property type="entry name" value="NAD(P)-binding Rossmann-like Domain"/>
    <property type="match status" value="1"/>
</dbReference>
<evidence type="ECO:0000313" key="3">
    <source>
        <dbReference type="Proteomes" id="UP000319818"/>
    </source>
</evidence>
<keyword evidence="3" id="KW-1185">Reference proteome</keyword>
<dbReference type="PANTHER" id="PTHR43355:SF2">
    <property type="entry name" value="FLAVIN REDUCTASE (NADPH)"/>
    <property type="match status" value="1"/>
</dbReference>
<dbReference type="SUPFAM" id="SSF51735">
    <property type="entry name" value="NAD(P)-binding Rossmann-fold domains"/>
    <property type="match status" value="1"/>
</dbReference>
<reference evidence="2 3" key="1">
    <citation type="submission" date="2019-06" db="EMBL/GenBank/DDBJ databases">
        <title>Sequencing the genomes of 1000 actinobacteria strains.</title>
        <authorList>
            <person name="Klenk H.-P."/>
        </authorList>
    </citation>
    <scope>NUCLEOTIDE SEQUENCE [LARGE SCALE GENOMIC DNA]</scope>
    <source>
        <strain evidence="2 3">DSM 45511</strain>
    </source>
</reference>
<evidence type="ECO:0000313" key="2">
    <source>
        <dbReference type="EMBL" id="TQM37934.1"/>
    </source>
</evidence>
<evidence type="ECO:0000259" key="1">
    <source>
        <dbReference type="Pfam" id="PF13460"/>
    </source>
</evidence>
<dbReference type="Proteomes" id="UP000319818">
    <property type="component" value="Unassembled WGS sequence"/>
</dbReference>
<dbReference type="InterPro" id="IPR051606">
    <property type="entry name" value="Polyketide_Oxido-like"/>
</dbReference>
<proteinExistence type="predicted"/>
<dbReference type="AlphaFoldDB" id="A0A543FW07"/>